<gene>
    <name evidence="8" type="ORF">Agub_g7194</name>
</gene>
<comment type="similarity">
    <text evidence="2 6">Belongs to the ARPC2 family.</text>
</comment>
<feature type="non-terminal residue" evidence="8">
    <location>
        <position position="1"/>
    </location>
</feature>
<dbReference type="AlphaFoldDB" id="A0AAD3HMK0"/>
<dbReference type="PANTHER" id="PTHR12058">
    <property type="entry name" value="ARP2/3 COMPLEX 34 KDA SUBUNIT"/>
    <property type="match status" value="1"/>
</dbReference>
<accession>A0AAD3HMK0</accession>
<dbReference type="GO" id="GO:0005885">
    <property type="term" value="C:Arp2/3 protein complex"/>
    <property type="evidence" value="ECO:0007669"/>
    <property type="project" value="InterPro"/>
</dbReference>
<evidence type="ECO:0000256" key="2">
    <source>
        <dbReference type="ARBA" id="ARBA00007192"/>
    </source>
</evidence>
<feature type="signal peptide" evidence="7">
    <location>
        <begin position="1"/>
        <end position="17"/>
    </location>
</feature>
<evidence type="ECO:0000256" key="6">
    <source>
        <dbReference type="RuleBase" id="RU364015"/>
    </source>
</evidence>
<dbReference type="Pfam" id="PF04045">
    <property type="entry name" value="P34-Arc"/>
    <property type="match status" value="1"/>
</dbReference>
<sequence length="374" mass="39522">LFALCLLLHLIVVNCIATTNRTEVFRQVGKLASLSSGILINCQNRIIQSRILQLIQQKAAGIDIQPFEEHAYEFGGCEYLLVAGRGGGLRLLLGLPQLEGSFQQQVLGPDVMEAVAAAFRGVATVSQPSTAPAAAAAAEGDQQQQAQQQQGRYQVALDVDLALLCRLSGGQREGWSRSLASLRLLLAGHPLRQVFRALEAGSLSAGPPVVCCNTPGQVYIIRPVSPDCVALVFPLRFTSRQDCAIGVACMQEFVEARRGASLGRAPSCNYLVREVPRELAGVDLSSLLGSAGGGSGGGHSGGYLVFSLTRRHVAGPQMEGVVWSLATLHQFIAYHVKATKAMMHSRMRRRVAAMTDLLGAATPLAGATAAAAAG</sequence>
<dbReference type="GO" id="GO:0030041">
    <property type="term" value="P:actin filament polymerization"/>
    <property type="evidence" value="ECO:0007669"/>
    <property type="project" value="InterPro"/>
</dbReference>
<dbReference type="SUPFAM" id="SSF69645">
    <property type="entry name" value="Arp2/3 complex subunits"/>
    <property type="match status" value="1"/>
</dbReference>
<evidence type="ECO:0000313" key="8">
    <source>
        <dbReference type="EMBL" id="GFR45830.1"/>
    </source>
</evidence>
<feature type="non-terminal residue" evidence="8">
    <location>
        <position position="374"/>
    </location>
</feature>
<proteinExistence type="inferred from homology"/>
<dbReference type="PANTHER" id="PTHR12058:SF0">
    <property type="entry name" value="ACTIN-RELATED PROTEIN 2_3 COMPLEX SUBUNIT 2"/>
    <property type="match status" value="1"/>
</dbReference>
<evidence type="ECO:0000256" key="7">
    <source>
        <dbReference type="SAM" id="SignalP"/>
    </source>
</evidence>
<dbReference type="GO" id="GO:0005200">
    <property type="term" value="F:structural constituent of cytoskeleton"/>
    <property type="evidence" value="ECO:0007669"/>
    <property type="project" value="TreeGrafter"/>
</dbReference>
<protein>
    <recommendedName>
        <fullName evidence="6">Arp2/3 complex 34 kDa subunit</fullName>
    </recommendedName>
</protein>
<dbReference type="GO" id="GO:0051015">
    <property type="term" value="F:actin filament binding"/>
    <property type="evidence" value="ECO:0007669"/>
    <property type="project" value="TreeGrafter"/>
</dbReference>
<organism evidence="8 9">
    <name type="scientific">Astrephomene gubernaculifera</name>
    <dbReference type="NCBI Taxonomy" id="47775"/>
    <lineage>
        <taxon>Eukaryota</taxon>
        <taxon>Viridiplantae</taxon>
        <taxon>Chlorophyta</taxon>
        <taxon>core chlorophytes</taxon>
        <taxon>Chlorophyceae</taxon>
        <taxon>CS clade</taxon>
        <taxon>Chlamydomonadales</taxon>
        <taxon>Astrephomenaceae</taxon>
        <taxon>Astrephomene</taxon>
    </lineage>
</organism>
<evidence type="ECO:0000256" key="5">
    <source>
        <dbReference type="ARBA" id="ARBA00023212"/>
    </source>
</evidence>
<dbReference type="InterPro" id="IPR007188">
    <property type="entry name" value="ARPC2"/>
</dbReference>
<keyword evidence="7" id="KW-0732">Signal</keyword>
<comment type="caution">
    <text evidence="8">The sequence shown here is derived from an EMBL/GenBank/DDBJ whole genome shotgun (WGS) entry which is preliminary data.</text>
</comment>
<keyword evidence="3 6" id="KW-0963">Cytoplasm</keyword>
<dbReference type="GO" id="GO:0034314">
    <property type="term" value="P:Arp2/3 complex-mediated actin nucleation"/>
    <property type="evidence" value="ECO:0007669"/>
    <property type="project" value="InterPro"/>
</dbReference>
<dbReference type="EMBL" id="BMAR01000011">
    <property type="protein sequence ID" value="GFR45830.1"/>
    <property type="molecule type" value="Genomic_DNA"/>
</dbReference>
<feature type="chain" id="PRO_5041942771" description="Arp2/3 complex 34 kDa subunit" evidence="7">
    <location>
        <begin position="18"/>
        <end position="374"/>
    </location>
</feature>
<evidence type="ECO:0000313" key="9">
    <source>
        <dbReference type="Proteomes" id="UP001054857"/>
    </source>
</evidence>
<keyword evidence="5 6" id="KW-0206">Cytoskeleton</keyword>
<dbReference type="Gene3D" id="3.30.1460.20">
    <property type="match status" value="1"/>
</dbReference>
<comment type="subcellular location">
    <subcellularLocation>
        <location evidence="1 6">Cytoplasm</location>
        <location evidence="1 6">Cytoskeleton</location>
    </subcellularLocation>
</comment>
<dbReference type="Proteomes" id="UP001054857">
    <property type="component" value="Unassembled WGS sequence"/>
</dbReference>
<reference evidence="8 9" key="1">
    <citation type="journal article" date="2021" name="Sci. Rep.">
        <title>Genome sequencing of the multicellular alga Astrephomene provides insights into convergent evolution of germ-soma differentiation.</title>
        <authorList>
            <person name="Yamashita S."/>
            <person name="Yamamoto K."/>
            <person name="Matsuzaki R."/>
            <person name="Suzuki S."/>
            <person name="Yamaguchi H."/>
            <person name="Hirooka S."/>
            <person name="Minakuchi Y."/>
            <person name="Miyagishima S."/>
            <person name="Kawachi M."/>
            <person name="Toyoda A."/>
            <person name="Nozaki H."/>
        </authorList>
    </citation>
    <scope>NUCLEOTIDE SEQUENCE [LARGE SCALE GENOMIC DNA]</scope>
    <source>
        <strain evidence="8 9">NIES-4017</strain>
    </source>
</reference>
<keyword evidence="4 6" id="KW-0009">Actin-binding</keyword>
<comment type="subunit">
    <text evidence="6">Component of the Arp2/3 complex.</text>
</comment>
<evidence type="ECO:0000256" key="1">
    <source>
        <dbReference type="ARBA" id="ARBA00004245"/>
    </source>
</evidence>
<comment type="function">
    <text evidence="6">Functions as actin-binding component of the Arp2/3 complex which is involved in regulation of actin polymerization and together with an activating nucleation-promoting factor (NPF) mediates the formation of branched actin networks.</text>
</comment>
<name>A0AAD3HMK0_9CHLO</name>
<dbReference type="InterPro" id="IPR034666">
    <property type="entry name" value="ARPC2/4"/>
</dbReference>
<evidence type="ECO:0000256" key="3">
    <source>
        <dbReference type="ARBA" id="ARBA00022490"/>
    </source>
</evidence>
<evidence type="ECO:0000256" key="4">
    <source>
        <dbReference type="ARBA" id="ARBA00023203"/>
    </source>
</evidence>
<keyword evidence="9" id="KW-1185">Reference proteome</keyword>